<dbReference type="EMBL" id="LXQA010444903">
    <property type="protein sequence ID" value="MCI52280.1"/>
    <property type="molecule type" value="Genomic_DNA"/>
</dbReference>
<feature type="non-terminal residue" evidence="1">
    <location>
        <position position="1"/>
    </location>
</feature>
<proteinExistence type="predicted"/>
<reference evidence="1 2" key="1">
    <citation type="journal article" date="2018" name="Front. Plant Sci.">
        <title>Red Clover (Trifolium pratense) and Zigzag Clover (T. medium) - A Picture of Genomic Similarities and Differences.</title>
        <authorList>
            <person name="Dluhosova J."/>
            <person name="Istvanek J."/>
            <person name="Nedelnik J."/>
            <person name="Repkova J."/>
        </authorList>
    </citation>
    <scope>NUCLEOTIDE SEQUENCE [LARGE SCALE GENOMIC DNA]</scope>
    <source>
        <strain evidence="2">cv. 10/8</strain>
        <tissue evidence="1">Leaf</tissue>
    </source>
</reference>
<dbReference type="Proteomes" id="UP000265520">
    <property type="component" value="Unassembled WGS sequence"/>
</dbReference>
<name>A0A392SWK1_9FABA</name>
<evidence type="ECO:0000313" key="2">
    <source>
        <dbReference type="Proteomes" id="UP000265520"/>
    </source>
</evidence>
<sequence length="40" mass="4573">SVEDKLDSDFDNDTSEASDTVVSFRLVFSFLDLRGQVFRD</sequence>
<protein>
    <submittedName>
        <fullName evidence="1">Uncharacterized protein</fullName>
    </submittedName>
</protein>
<comment type="caution">
    <text evidence="1">The sequence shown here is derived from an EMBL/GenBank/DDBJ whole genome shotgun (WGS) entry which is preliminary data.</text>
</comment>
<dbReference type="AlphaFoldDB" id="A0A392SWK1"/>
<keyword evidence="2" id="KW-1185">Reference proteome</keyword>
<accession>A0A392SWK1</accession>
<evidence type="ECO:0000313" key="1">
    <source>
        <dbReference type="EMBL" id="MCI52280.1"/>
    </source>
</evidence>
<organism evidence="1 2">
    <name type="scientific">Trifolium medium</name>
    <dbReference type="NCBI Taxonomy" id="97028"/>
    <lineage>
        <taxon>Eukaryota</taxon>
        <taxon>Viridiplantae</taxon>
        <taxon>Streptophyta</taxon>
        <taxon>Embryophyta</taxon>
        <taxon>Tracheophyta</taxon>
        <taxon>Spermatophyta</taxon>
        <taxon>Magnoliopsida</taxon>
        <taxon>eudicotyledons</taxon>
        <taxon>Gunneridae</taxon>
        <taxon>Pentapetalae</taxon>
        <taxon>rosids</taxon>
        <taxon>fabids</taxon>
        <taxon>Fabales</taxon>
        <taxon>Fabaceae</taxon>
        <taxon>Papilionoideae</taxon>
        <taxon>50 kb inversion clade</taxon>
        <taxon>NPAAA clade</taxon>
        <taxon>Hologalegina</taxon>
        <taxon>IRL clade</taxon>
        <taxon>Trifolieae</taxon>
        <taxon>Trifolium</taxon>
    </lineage>
</organism>